<dbReference type="Gene3D" id="6.10.140.2220">
    <property type="match status" value="1"/>
</dbReference>
<feature type="region of interest" description="Disordered" evidence="8">
    <location>
        <begin position="1"/>
        <end position="20"/>
    </location>
</feature>
<evidence type="ECO:0000256" key="8">
    <source>
        <dbReference type="SAM" id="MobiDB-lite"/>
    </source>
</evidence>
<keyword evidence="11" id="KW-1185">Reference proteome</keyword>
<dbReference type="SUPFAM" id="SSF144232">
    <property type="entry name" value="HIT/MYND zinc finger-like"/>
    <property type="match status" value="1"/>
</dbReference>
<evidence type="ECO:0000259" key="9">
    <source>
        <dbReference type="PROSITE" id="PS50865"/>
    </source>
</evidence>
<keyword evidence="2" id="KW-0677">Repeat</keyword>
<keyword evidence="5 6" id="KW-0040">ANK repeat</keyword>
<dbReference type="Gene3D" id="1.25.40.20">
    <property type="entry name" value="Ankyrin repeat-containing domain"/>
    <property type="match status" value="2"/>
</dbReference>
<evidence type="ECO:0000256" key="6">
    <source>
        <dbReference type="PROSITE-ProRule" id="PRU00023"/>
    </source>
</evidence>
<dbReference type="PANTHER" id="PTHR24198:SF165">
    <property type="entry name" value="ANKYRIN REPEAT-CONTAINING PROTEIN-RELATED"/>
    <property type="match status" value="1"/>
</dbReference>
<evidence type="ECO:0000313" key="10">
    <source>
        <dbReference type="EMBL" id="KAK9908581.1"/>
    </source>
</evidence>
<dbReference type="SUPFAM" id="SSF48403">
    <property type="entry name" value="Ankyrin repeat"/>
    <property type="match status" value="2"/>
</dbReference>
<proteinExistence type="predicted"/>
<reference evidence="10 11" key="1">
    <citation type="journal article" date="2024" name="Nat. Commun.">
        <title>Phylogenomics reveals the evolutionary origins of lichenization in chlorophyte algae.</title>
        <authorList>
            <person name="Puginier C."/>
            <person name="Libourel C."/>
            <person name="Otte J."/>
            <person name="Skaloud P."/>
            <person name="Haon M."/>
            <person name="Grisel S."/>
            <person name="Petersen M."/>
            <person name="Berrin J.G."/>
            <person name="Delaux P.M."/>
            <person name="Dal Grande F."/>
            <person name="Keller J."/>
        </authorList>
    </citation>
    <scope>NUCLEOTIDE SEQUENCE [LARGE SCALE GENOMIC DNA]</scope>
    <source>
        <strain evidence="10 11">SAG 216-7</strain>
    </source>
</reference>
<dbReference type="InterPro" id="IPR036770">
    <property type="entry name" value="Ankyrin_rpt-contain_sf"/>
</dbReference>
<evidence type="ECO:0000313" key="11">
    <source>
        <dbReference type="Proteomes" id="UP001491310"/>
    </source>
</evidence>
<dbReference type="PROSITE" id="PS50297">
    <property type="entry name" value="ANK_REP_REGION"/>
    <property type="match status" value="1"/>
</dbReference>
<evidence type="ECO:0000256" key="5">
    <source>
        <dbReference type="ARBA" id="ARBA00023043"/>
    </source>
</evidence>
<gene>
    <name evidence="10" type="ORF">WJX75_009965</name>
</gene>
<accession>A0ABR2YNG1</accession>
<evidence type="ECO:0000256" key="2">
    <source>
        <dbReference type="ARBA" id="ARBA00022737"/>
    </source>
</evidence>
<feature type="repeat" description="ANK" evidence="6">
    <location>
        <begin position="426"/>
        <end position="458"/>
    </location>
</feature>
<organism evidence="10 11">
    <name type="scientific">Coccomyxa subellipsoidea</name>
    <dbReference type="NCBI Taxonomy" id="248742"/>
    <lineage>
        <taxon>Eukaryota</taxon>
        <taxon>Viridiplantae</taxon>
        <taxon>Chlorophyta</taxon>
        <taxon>core chlorophytes</taxon>
        <taxon>Trebouxiophyceae</taxon>
        <taxon>Trebouxiophyceae incertae sedis</taxon>
        <taxon>Coccomyxaceae</taxon>
        <taxon>Coccomyxa</taxon>
    </lineage>
</organism>
<feature type="domain" description="MYND-type" evidence="9">
    <location>
        <begin position="771"/>
        <end position="808"/>
    </location>
</feature>
<dbReference type="SMART" id="SM00248">
    <property type="entry name" value="ANK"/>
    <property type="match status" value="7"/>
</dbReference>
<dbReference type="PROSITE" id="PS50865">
    <property type="entry name" value="ZF_MYND_2"/>
    <property type="match status" value="1"/>
</dbReference>
<evidence type="ECO:0000256" key="1">
    <source>
        <dbReference type="ARBA" id="ARBA00022723"/>
    </source>
</evidence>
<feature type="compositionally biased region" description="Basic and acidic residues" evidence="8">
    <location>
        <begin position="10"/>
        <end position="20"/>
    </location>
</feature>
<dbReference type="Proteomes" id="UP001491310">
    <property type="component" value="Unassembled WGS sequence"/>
</dbReference>
<protein>
    <recommendedName>
        <fullName evidence="9">MYND-type domain-containing protein</fullName>
    </recommendedName>
</protein>
<dbReference type="PROSITE" id="PS01360">
    <property type="entry name" value="ZF_MYND_1"/>
    <property type="match status" value="1"/>
</dbReference>
<keyword evidence="1" id="KW-0479">Metal-binding</keyword>
<dbReference type="InterPro" id="IPR002893">
    <property type="entry name" value="Znf_MYND"/>
</dbReference>
<sequence length="813" mass="90126">MTGKGRTRPNKRETTAHQEDLSDEIGRKFVASIIDDDKHGRLKVLLRGHAKRAVVTYREVDTKLSLLQFACIVGNVHAAEVLLGLGADKSDWWDFSQKPGGWNVVELKWLPQKTQTRFCAKSQNICDGYPQMCIQPLHHAKLSILHLAALANQQEMVGFLVRNKHMPVDVRAGGTGVTPLMAVAATRCCWLDGESRNTMHTCGHPTSPMDVATTGLHHCASMLPMFDLLLSLGADPDAMDNCNAPVTHGRPEFFEKAKDFLQRLYTAKRASAAFAQQLNEPATELVRDGINELRPRPSHPLLAAMQGHLAPKVPRELLRLGVSLDALCCGLEHMPIDRPCLVQKALAALWHLVQRGEPLLPHAHVIMALFINCCQAEYMPVLENDSTKAFAMKYADLLQLMYREGLDFREECCLGDTEFVNRPGPDGRLPLVVAVKDRNHELCKMLVEAGADVLLAQKDNVCPLWACATARASNYAMLVHDDRLILLLATTGAQVNLVYTGDTPLRSACLRPHEDNRDQLVTCLVTLRNPALTLALTERDNEHGLTVLGLAVAWGHRLTIFTLADACKREGLELAPLLERHTERSVFHAPLFTAVTHNYQGVLATLFDHGLQLTPAISTEHLLLSPEARLPGARPSGREFVRQPRPGETESLSLLMCAASVGNQAAMQQLHGRGVALRDPFPGNRWYRNAITAAIDFPDLPGCPGGEGIFDGSITNMGNNQLMCALALLQDYQEAMTEDQMYKLLNTVYEINHPKMGADIFNILRQNLAMCRRCKLVGYWRKCAGCKSTFYCGVDCQAADWFEHRKQCKPPKA</sequence>
<dbReference type="Pfam" id="PF00023">
    <property type="entry name" value="Ank"/>
    <property type="match status" value="1"/>
</dbReference>
<comment type="caution">
    <text evidence="10">The sequence shown here is derived from an EMBL/GenBank/DDBJ whole genome shotgun (WGS) entry which is preliminary data.</text>
</comment>
<dbReference type="PROSITE" id="PS50088">
    <property type="entry name" value="ANK_REPEAT"/>
    <property type="match status" value="1"/>
</dbReference>
<dbReference type="InterPro" id="IPR002110">
    <property type="entry name" value="Ankyrin_rpt"/>
</dbReference>
<dbReference type="Pfam" id="PF01753">
    <property type="entry name" value="zf-MYND"/>
    <property type="match status" value="1"/>
</dbReference>
<evidence type="ECO:0000256" key="3">
    <source>
        <dbReference type="ARBA" id="ARBA00022771"/>
    </source>
</evidence>
<keyword evidence="3 7" id="KW-0863">Zinc-finger</keyword>
<name>A0ABR2YNG1_9CHLO</name>
<evidence type="ECO:0000256" key="4">
    <source>
        <dbReference type="ARBA" id="ARBA00022833"/>
    </source>
</evidence>
<dbReference type="PANTHER" id="PTHR24198">
    <property type="entry name" value="ANKYRIN REPEAT AND PROTEIN KINASE DOMAIN-CONTAINING PROTEIN"/>
    <property type="match status" value="1"/>
</dbReference>
<keyword evidence="4" id="KW-0862">Zinc</keyword>
<dbReference type="EMBL" id="JALJOT010000008">
    <property type="protein sequence ID" value="KAK9908581.1"/>
    <property type="molecule type" value="Genomic_DNA"/>
</dbReference>
<evidence type="ECO:0000256" key="7">
    <source>
        <dbReference type="PROSITE-ProRule" id="PRU00134"/>
    </source>
</evidence>